<evidence type="ECO:0000313" key="2">
    <source>
        <dbReference type="EMBL" id="WPU96548.1"/>
    </source>
</evidence>
<organism evidence="2 3">
    <name type="scientific">Mucilaginibacter sabulilitoris</name>
    <dbReference type="NCBI Taxonomy" id="1173583"/>
    <lineage>
        <taxon>Bacteria</taxon>
        <taxon>Pseudomonadati</taxon>
        <taxon>Bacteroidota</taxon>
        <taxon>Sphingobacteriia</taxon>
        <taxon>Sphingobacteriales</taxon>
        <taxon>Sphingobacteriaceae</taxon>
        <taxon>Mucilaginibacter</taxon>
    </lineage>
</organism>
<dbReference type="Gene3D" id="2.120.10.30">
    <property type="entry name" value="TolB, C-terminal domain"/>
    <property type="match status" value="1"/>
</dbReference>
<keyword evidence="1" id="KW-0732">Signal</keyword>
<dbReference type="Proteomes" id="UP001324380">
    <property type="component" value="Chromosome"/>
</dbReference>
<reference evidence="2 3" key="1">
    <citation type="submission" date="2023-11" db="EMBL/GenBank/DDBJ databases">
        <title>Analysis of the Genomes of Mucilaginibacter gossypii cycad 4 and M. sabulilitoris SNA2: microbes with the potential for plant growth promotion.</title>
        <authorList>
            <person name="Hirsch A.M."/>
            <person name="Humm E."/>
            <person name="Rubbi M."/>
            <person name="Del Vecchio G."/>
            <person name="Ha S.M."/>
            <person name="Pellegrini M."/>
            <person name="Gunsalus R.P."/>
        </authorList>
    </citation>
    <scope>NUCLEOTIDE SEQUENCE [LARGE SCALE GENOMIC DNA]</scope>
    <source>
        <strain evidence="2 3">SNA2</strain>
    </source>
</reference>
<sequence>MNKSLFVNKTLQKLLLPALLVAATIARAQEFGGNPPSIKWKQVNTPAARIIFPAGMDSAGVRVANIVGQMNGLVKPTIGFKQKQVSIVLQNQTTIANGYVGLAPFRSEFFLTPEQNSFDIGSLPWPQQLAIHEFRHVQQYNNFNVGLSHVLHILFGEGGQALGNDLSVPDWFFEGDAVFNETHVSEQGRGRLPFFFNGYRALWVGERNYSYMKLRNGSYVDYTPNHYPLGYMLVAYGRQQYGDNFWKNVTHDAAAFKGGFYPFQRAVKKYASTDFKTFTNNSLDHFKEQFSGTDANTKPNPDASRHFDADREYPAYINDSTLIYMKTTYNHIPAFVIKTGGKERCISTRSSSLDNYFNYHDGKVVYASYRPDVRWGYRNYSELMLLDVATGKEHRITQKTKYFSPAFSADGKRIVVAQVATSGASELHILNADGGLISALPNPNKLFYTYPRFYGDGKLVAAVRDPEGKMSLAMIDIATGTPKYLMPFSFRPIGFVAIKKDAVYYTQTEDVNDRLFVLKLDNNRTYELLPTGSDTGIGHYQPAVSEDKLAWVGFTAFGYQINEVNRKDLKWIDAGSNYVHYLPDMGITALKRDSSANMLTRVVDKPLPVVPYSKAHGLFNFHSIIPDISDPNYSFAITGENVLNTLQSQLSFDYNRNEGYKQFGFEAVYGALFPYISGGVDYTLDRRQFYKGSYVYWNETSIHGGLQVPLNFSAGKHSTGLTFGSDLYFNQTSFQQNNAQRFADRSYAYLNNYLSFSNQTQIAKQNIYPRLAQSISVNYKSAVTGAAATQLLVSGTFYFPGLVSNHSLVINVAHQQKGKDNVIGFSNNFPFSKGYTAESLDEMNKVGINYHFPFAYPDAGLGNIVYLLRLRGALFFDYTRATADSFFTNGSSFKQNFRSTGATVYFDTKFFNQNSVSFGIRYSRLLDNDFFGGTGRNRIELVLPVTFF</sequence>
<dbReference type="SUPFAM" id="SSF69304">
    <property type="entry name" value="Tricorn protease N-terminal domain"/>
    <property type="match status" value="1"/>
</dbReference>
<dbReference type="EMBL" id="CP139558">
    <property type="protein sequence ID" value="WPU96548.1"/>
    <property type="molecule type" value="Genomic_DNA"/>
</dbReference>
<evidence type="ECO:0000313" key="3">
    <source>
        <dbReference type="Proteomes" id="UP001324380"/>
    </source>
</evidence>
<dbReference type="InterPro" id="IPR011042">
    <property type="entry name" value="6-blade_b-propeller_TolB-like"/>
</dbReference>
<accession>A0ABZ0TWM1</accession>
<gene>
    <name evidence="2" type="ORF">SNE25_13570</name>
</gene>
<evidence type="ECO:0008006" key="4">
    <source>
        <dbReference type="Google" id="ProtNLM"/>
    </source>
</evidence>
<dbReference type="PANTHER" id="PTHR36842">
    <property type="entry name" value="PROTEIN TOLB HOMOLOG"/>
    <property type="match status" value="1"/>
</dbReference>
<keyword evidence="3" id="KW-1185">Reference proteome</keyword>
<feature type="signal peptide" evidence="1">
    <location>
        <begin position="1"/>
        <end position="28"/>
    </location>
</feature>
<dbReference type="PANTHER" id="PTHR36842:SF1">
    <property type="entry name" value="PROTEIN TOLB"/>
    <property type="match status" value="1"/>
</dbReference>
<feature type="chain" id="PRO_5046252244" description="WD40-like Beta Propeller Repeat" evidence="1">
    <location>
        <begin position="29"/>
        <end position="948"/>
    </location>
</feature>
<proteinExistence type="predicted"/>
<protein>
    <recommendedName>
        <fullName evidence="4">WD40-like Beta Propeller Repeat</fullName>
    </recommendedName>
</protein>
<evidence type="ECO:0000256" key="1">
    <source>
        <dbReference type="SAM" id="SignalP"/>
    </source>
</evidence>
<dbReference type="RefSeq" id="WP_321565642.1">
    <property type="nucleotide sequence ID" value="NZ_CP139558.1"/>
</dbReference>
<name>A0ABZ0TWM1_9SPHI</name>